<reference evidence="2" key="1">
    <citation type="submission" date="2018-02" db="EMBL/GenBank/DDBJ databases">
        <authorList>
            <person name="Cohen D.B."/>
            <person name="Kent A.D."/>
        </authorList>
    </citation>
    <scope>NUCLEOTIDE SEQUENCE</scope>
</reference>
<dbReference type="Gene3D" id="3.30.420.10">
    <property type="entry name" value="Ribonuclease H-like superfamily/Ribonuclease H"/>
    <property type="match status" value="1"/>
</dbReference>
<dbReference type="InterPro" id="IPR043502">
    <property type="entry name" value="DNA/RNA_pol_sf"/>
</dbReference>
<dbReference type="EMBL" id="OIVN01005168">
    <property type="protein sequence ID" value="SPD21200.1"/>
    <property type="molecule type" value="Genomic_DNA"/>
</dbReference>
<dbReference type="InterPro" id="IPR012337">
    <property type="entry name" value="RNaseH-like_sf"/>
</dbReference>
<dbReference type="Gene3D" id="3.10.10.10">
    <property type="entry name" value="HIV Type 1 Reverse Transcriptase, subunit A, domain 1"/>
    <property type="match status" value="1"/>
</dbReference>
<evidence type="ECO:0000313" key="2">
    <source>
        <dbReference type="EMBL" id="SPD21200.1"/>
    </source>
</evidence>
<dbReference type="PANTHER" id="PTHR24559:SF439">
    <property type="entry name" value="RETROTRANSPOSON, UNCLASSIFIED-LIKE PROTEIN"/>
    <property type="match status" value="1"/>
</dbReference>
<proteinExistence type="predicted"/>
<dbReference type="InterPro" id="IPR036397">
    <property type="entry name" value="RNaseH_sf"/>
</dbReference>
<dbReference type="InterPro" id="IPR043128">
    <property type="entry name" value="Rev_trsase/Diguanyl_cyclase"/>
</dbReference>
<gene>
    <name evidence="2" type="ORF">FSB_LOCUS49082</name>
</gene>
<protein>
    <recommendedName>
        <fullName evidence="1">Reverse transcriptase domain-containing protein</fullName>
    </recommendedName>
</protein>
<sequence>MKTWDDMVEIFCGKLFRVEERVTLHTLHSVKQKASEGLLDFIKQFQDLALDCYVNHEERELIEICIDNMLPDYRAHLENLDIAQFTQLLQKARKTAALVKPVERSRVDKRSTQHALVVTSNNDTMNKKKSFKEKEFEEWPAKPCTTEEMHTVIDKCIADGFLRLPGVSKGPTEDDKKISPKFRSLFNQLGLGPDARKAATEAIVNIAVGSGSQCYTAEAHASRAFLETTNTVTFTDEDMEAHYVEAAFYDEVTPTEEGLISKVVGTPLPRWEDIKDEPDMDLRKLLEQKMKRKEQREDAPKYIEELETINLSDDPNVELSISIRSSLSLSEKAQLIPLLKEYRDVFAWQYEEMLGLEPDLVVHALNVDPGIQKLLAADFFKPIEHPQWLSNIVPVKKKNGKIRCCVDFQNLNKACPKDEFPLPNMDLLIDSAAGHTMFSFMDGFSGYNQIQMSPKDAMKTVFRTPIGNFYNTVMPFGLKNASATYQRAMTAIFHDIMHCELKDYMDDVVVKTETKEGHFKTLRRVFEQCRQYKLRMNPLKCAFEVAAGKFLGFLVHQRDIDVDPMKAKAIATMKPPTTIKELKSFLGKLSYIRRFISSLAVRVMANLPIVKAPIPGVPLRLYLASNDKAIGVLVAQEDKEGVEQPIYYTLFYGSYRAPNDEVTSYKDTSPMTRPFQKTSIMALVTFEDASSINDEVPREVGEVAFAEISDAIWTLRFDGSSTVFGGGAGVVLTKEGGDTLSMSFKLDFPCSNNAAEYEAYLTGLALARELRIKRLEDYFEELTIEYTQRSDNRHADALATLGSKSIFDGKSTDVTILKRSSPITQLLHEEFAAKPPQEEDWQLPLKESLTNPERGADLRDFKDYTLVAGELYRRLPRGVLARCISAKEAKKKLAKAQASEIQSSCSCCQHVFEKEEAYATFSTSDWRTPFLEYLLENILPETSKEAYHLKQLARRYFTKGGILFRKGLHGEPLRCLMLAKS</sequence>
<dbReference type="SUPFAM" id="SSF56672">
    <property type="entry name" value="DNA/RNA polymerases"/>
    <property type="match status" value="1"/>
</dbReference>
<dbReference type="Pfam" id="PF00078">
    <property type="entry name" value="RVT_1"/>
    <property type="match status" value="1"/>
</dbReference>
<dbReference type="PANTHER" id="PTHR24559">
    <property type="entry name" value="TRANSPOSON TY3-I GAG-POL POLYPROTEIN"/>
    <property type="match status" value="1"/>
</dbReference>
<dbReference type="InterPro" id="IPR000477">
    <property type="entry name" value="RT_dom"/>
</dbReference>
<dbReference type="GO" id="GO:0003676">
    <property type="term" value="F:nucleic acid binding"/>
    <property type="evidence" value="ECO:0007669"/>
    <property type="project" value="InterPro"/>
</dbReference>
<dbReference type="Gene3D" id="3.30.70.270">
    <property type="match status" value="2"/>
</dbReference>
<feature type="domain" description="Reverse transcriptase" evidence="1">
    <location>
        <begin position="395"/>
        <end position="553"/>
    </location>
</feature>
<dbReference type="CDD" id="cd01647">
    <property type="entry name" value="RT_LTR"/>
    <property type="match status" value="1"/>
</dbReference>
<evidence type="ECO:0000259" key="1">
    <source>
        <dbReference type="Pfam" id="PF00078"/>
    </source>
</evidence>
<accession>A0A2N9IAW3</accession>
<dbReference type="SUPFAM" id="SSF53098">
    <property type="entry name" value="Ribonuclease H-like"/>
    <property type="match status" value="1"/>
</dbReference>
<organism evidence="2">
    <name type="scientific">Fagus sylvatica</name>
    <name type="common">Beechnut</name>
    <dbReference type="NCBI Taxonomy" id="28930"/>
    <lineage>
        <taxon>Eukaryota</taxon>
        <taxon>Viridiplantae</taxon>
        <taxon>Streptophyta</taxon>
        <taxon>Embryophyta</taxon>
        <taxon>Tracheophyta</taxon>
        <taxon>Spermatophyta</taxon>
        <taxon>Magnoliopsida</taxon>
        <taxon>eudicotyledons</taxon>
        <taxon>Gunneridae</taxon>
        <taxon>Pentapetalae</taxon>
        <taxon>rosids</taxon>
        <taxon>fabids</taxon>
        <taxon>Fagales</taxon>
        <taxon>Fagaceae</taxon>
        <taxon>Fagus</taxon>
    </lineage>
</organism>
<dbReference type="InterPro" id="IPR053134">
    <property type="entry name" value="RNA-dir_DNA_polymerase"/>
</dbReference>
<name>A0A2N9IAW3_FAGSY</name>
<dbReference type="AlphaFoldDB" id="A0A2N9IAW3"/>